<comment type="caution">
    <text evidence="2">The sequence shown here is derived from an EMBL/GenBank/DDBJ whole genome shotgun (WGS) entry which is preliminary data.</text>
</comment>
<dbReference type="PANTHER" id="PTHR15922:SF2">
    <property type="entry name" value="NBAS SUBUNIT OF NRZ TETHERING COMPLEX"/>
    <property type="match status" value="1"/>
</dbReference>
<dbReference type="GO" id="GO:0070939">
    <property type="term" value="C:Dsl1/NZR complex"/>
    <property type="evidence" value="ECO:0007669"/>
    <property type="project" value="TreeGrafter"/>
</dbReference>
<dbReference type="AlphaFoldDB" id="A0A2K3M732"/>
<evidence type="ECO:0000259" key="1">
    <source>
        <dbReference type="Pfam" id="PF24520"/>
    </source>
</evidence>
<dbReference type="InterPro" id="IPR055403">
    <property type="entry name" value="ARM_KNTC1_1st"/>
</dbReference>
<organism evidence="2 3">
    <name type="scientific">Trifolium pratense</name>
    <name type="common">Red clover</name>
    <dbReference type="NCBI Taxonomy" id="57577"/>
    <lineage>
        <taxon>Eukaryota</taxon>
        <taxon>Viridiplantae</taxon>
        <taxon>Streptophyta</taxon>
        <taxon>Embryophyta</taxon>
        <taxon>Tracheophyta</taxon>
        <taxon>Spermatophyta</taxon>
        <taxon>Magnoliopsida</taxon>
        <taxon>eudicotyledons</taxon>
        <taxon>Gunneridae</taxon>
        <taxon>Pentapetalae</taxon>
        <taxon>rosids</taxon>
        <taxon>fabids</taxon>
        <taxon>Fabales</taxon>
        <taxon>Fabaceae</taxon>
        <taxon>Papilionoideae</taxon>
        <taxon>50 kb inversion clade</taxon>
        <taxon>NPAAA clade</taxon>
        <taxon>Hologalegina</taxon>
        <taxon>IRL clade</taxon>
        <taxon>Trifolieae</taxon>
        <taxon>Trifolium</taxon>
    </lineage>
</organism>
<name>A0A2K3M732_TRIPR</name>
<dbReference type="Proteomes" id="UP000236291">
    <property type="component" value="Unassembled WGS sequence"/>
</dbReference>
<proteinExistence type="predicted"/>
<dbReference type="STRING" id="57577.A0A2K3M732"/>
<dbReference type="Pfam" id="PF24520">
    <property type="entry name" value="ARM_KNTC1_1st"/>
    <property type="match status" value="1"/>
</dbReference>
<dbReference type="ExpressionAtlas" id="A0A2K3M732">
    <property type="expression patterns" value="baseline"/>
</dbReference>
<dbReference type="PANTHER" id="PTHR15922">
    <property type="entry name" value="NEUROBLASTOMA-AMPLIFIED SEQUENCE"/>
    <property type="match status" value="1"/>
</dbReference>
<gene>
    <name evidence="2" type="ORF">L195_g042648</name>
</gene>
<dbReference type="GO" id="GO:0000149">
    <property type="term" value="F:SNARE binding"/>
    <property type="evidence" value="ECO:0007669"/>
    <property type="project" value="TreeGrafter"/>
</dbReference>
<sequence>MSDNLSSGGSKSFVGFMDFIWWCDNIIAIVDRNGVVMLIDILNGSKVQEEDPAYFFPALGRAQKCRGYLFLLASLSSKEISSTSDVGLSEELHQTEWIVEDKLKQFHLSRLLWFLVSFSEKSVLEMYSILIRKRNYQAALDFADSHGLDKDEVLKSQWLNSSQGVNEINIFLANIKDTNFVLSECVHRVGPTEDAVKALLAYGLRITDHHRFSEVDDDDSSKVWDVRLARLQIFQFRDRLETFLGINMG</sequence>
<reference evidence="2 3" key="2">
    <citation type="journal article" date="2017" name="Front. Plant Sci.">
        <title>Gene Classification and Mining of Molecular Markers Useful in Red Clover (Trifolium pratense) Breeding.</title>
        <authorList>
            <person name="Istvanek J."/>
            <person name="Dluhosova J."/>
            <person name="Dluhos P."/>
            <person name="Patkova L."/>
            <person name="Nedelnik J."/>
            <person name="Repkova J."/>
        </authorList>
    </citation>
    <scope>NUCLEOTIDE SEQUENCE [LARGE SCALE GENOMIC DNA]</scope>
    <source>
        <strain evidence="3">cv. Tatra</strain>
        <tissue evidence="2">Young leaves</tissue>
    </source>
</reference>
<evidence type="ECO:0000313" key="2">
    <source>
        <dbReference type="EMBL" id="PNX86569.1"/>
    </source>
</evidence>
<evidence type="ECO:0000313" key="3">
    <source>
        <dbReference type="Proteomes" id="UP000236291"/>
    </source>
</evidence>
<reference evidence="2 3" key="1">
    <citation type="journal article" date="2014" name="Am. J. Bot.">
        <title>Genome assembly and annotation for red clover (Trifolium pratense; Fabaceae).</title>
        <authorList>
            <person name="Istvanek J."/>
            <person name="Jaros M."/>
            <person name="Krenek A."/>
            <person name="Repkova J."/>
        </authorList>
    </citation>
    <scope>NUCLEOTIDE SEQUENCE [LARGE SCALE GENOMIC DNA]</scope>
    <source>
        <strain evidence="3">cv. Tatra</strain>
        <tissue evidence="2">Young leaves</tissue>
    </source>
</reference>
<protein>
    <submittedName>
        <fullName evidence="2">Neuroblastoma-amplified sequence</fullName>
    </submittedName>
</protein>
<accession>A0A2K3M732</accession>
<dbReference type="EMBL" id="ASHM01051528">
    <property type="protein sequence ID" value="PNX86569.1"/>
    <property type="molecule type" value="Genomic_DNA"/>
</dbReference>
<feature type="domain" description="KNTC1 first ARM-repeats" evidence="1">
    <location>
        <begin position="130"/>
        <end position="242"/>
    </location>
</feature>
<feature type="non-terminal residue" evidence="2">
    <location>
        <position position="249"/>
    </location>
</feature>
<dbReference type="GO" id="GO:0006890">
    <property type="term" value="P:retrograde vesicle-mediated transport, Golgi to endoplasmic reticulum"/>
    <property type="evidence" value="ECO:0007669"/>
    <property type="project" value="TreeGrafter"/>
</dbReference>